<dbReference type="CDD" id="cd07383">
    <property type="entry name" value="MPP_Dcr2"/>
    <property type="match status" value="1"/>
</dbReference>
<evidence type="ECO:0000256" key="1">
    <source>
        <dbReference type="SAM" id="MobiDB-lite"/>
    </source>
</evidence>
<keyword evidence="4" id="KW-1185">Reference proteome</keyword>
<evidence type="ECO:0000259" key="2">
    <source>
        <dbReference type="Pfam" id="PF00149"/>
    </source>
</evidence>
<proteinExistence type="predicted"/>
<dbReference type="Gene3D" id="3.60.21.10">
    <property type="match status" value="1"/>
</dbReference>
<dbReference type="AlphaFoldDB" id="A0AAD8MBK3"/>
<dbReference type="EMBL" id="JAUIZM010000009">
    <property type="protein sequence ID" value="KAK1366123.1"/>
    <property type="molecule type" value="Genomic_DNA"/>
</dbReference>
<reference evidence="3" key="2">
    <citation type="submission" date="2023-05" db="EMBL/GenBank/DDBJ databases">
        <authorList>
            <person name="Schelkunov M.I."/>
        </authorList>
    </citation>
    <scope>NUCLEOTIDE SEQUENCE</scope>
    <source>
        <strain evidence="3">Hsosn_3</strain>
        <tissue evidence="3">Leaf</tissue>
    </source>
</reference>
<dbReference type="PANTHER" id="PTHR32440:SF11">
    <property type="entry name" value="METALLOPHOSPHOESTERASE DOMAIN-CONTAINING PROTEIN"/>
    <property type="match status" value="1"/>
</dbReference>
<feature type="domain" description="Calcineurin-like phosphoesterase" evidence="2">
    <location>
        <begin position="164"/>
        <end position="431"/>
    </location>
</feature>
<sequence length="493" mass="55963">MVDFNPGRRCSTRSQNERNVRPQMRSNPTTSILVEGVREGAKMNEMFDLKRGRTLQLQSWLKVFDQEPKWAKCSTSNEVEPHDIHPGRRISNSCGRGILLRNITFCYQLPSLTWTMILSVIFSTLLLSSQIFTVSRANNGDDQRNVTLRTTAEKYLQITKGSSFKIAIFADLHFGEDAWTLWGPQQDIKSVKVMSTILDNEHPDFVVYLGDVITANNIPIKNASLYWNQALSPTRARNTPWASVFGNHDDASFEWPLEWFSATGIPPVNCSVKISGELCRFKGTSRLMLMKNEIEHNAFSYSRRGPSNLWPSISNYVLQVSSSSDSQVPVAFMYFFDSGGGSYPEILSTAQAEWFRVKSQQINPDARVPEIIFWHIPSKAYKKVAPKFKGHKHCVGSMFTETVAPQEAEMGMMKILRGRSSVKAVFVGHNHGLDWCCPDKKLWLCFSRHTGYGGYGNWPRGSRILEITQEPFSLKSWIRMEDGHKHSDVLLSS</sequence>
<dbReference type="Proteomes" id="UP001237642">
    <property type="component" value="Unassembled WGS sequence"/>
</dbReference>
<evidence type="ECO:0000313" key="4">
    <source>
        <dbReference type="Proteomes" id="UP001237642"/>
    </source>
</evidence>
<organism evidence="3 4">
    <name type="scientific">Heracleum sosnowskyi</name>
    <dbReference type="NCBI Taxonomy" id="360622"/>
    <lineage>
        <taxon>Eukaryota</taxon>
        <taxon>Viridiplantae</taxon>
        <taxon>Streptophyta</taxon>
        <taxon>Embryophyta</taxon>
        <taxon>Tracheophyta</taxon>
        <taxon>Spermatophyta</taxon>
        <taxon>Magnoliopsida</taxon>
        <taxon>eudicotyledons</taxon>
        <taxon>Gunneridae</taxon>
        <taxon>Pentapetalae</taxon>
        <taxon>asterids</taxon>
        <taxon>campanulids</taxon>
        <taxon>Apiales</taxon>
        <taxon>Apiaceae</taxon>
        <taxon>Apioideae</taxon>
        <taxon>apioid superclade</taxon>
        <taxon>Tordylieae</taxon>
        <taxon>Tordyliinae</taxon>
        <taxon>Heracleum</taxon>
    </lineage>
</organism>
<dbReference type="PANTHER" id="PTHR32440">
    <property type="entry name" value="PHOSPHATASE DCR2-RELATED-RELATED"/>
    <property type="match status" value="1"/>
</dbReference>
<feature type="region of interest" description="Disordered" evidence="1">
    <location>
        <begin position="1"/>
        <end position="27"/>
    </location>
</feature>
<dbReference type="InterPro" id="IPR004843">
    <property type="entry name" value="Calcineurin-like_PHP"/>
</dbReference>
<protein>
    <submittedName>
        <fullName evidence="3">Inactive purple acid phosphatase 16</fullName>
    </submittedName>
</protein>
<dbReference type="Pfam" id="PF00149">
    <property type="entry name" value="Metallophos"/>
    <property type="match status" value="1"/>
</dbReference>
<name>A0AAD8MBK3_9APIA</name>
<gene>
    <name evidence="3" type="ORF">POM88_041684</name>
</gene>
<dbReference type="GO" id="GO:0016788">
    <property type="term" value="F:hydrolase activity, acting on ester bonds"/>
    <property type="evidence" value="ECO:0007669"/>
    <property type="project" value="TreeGrafter"/>
</dbReference>
<dbReference type="GO" id="GO:0005737">
    <property type="term" value="C:cytoplasm"/>
    <property type="evidence" value="ECO:0007669"/>
    <property type="project" value="TreeGrafter"/>
</dbReference>
<dbReference type="SUPFAM" id="SSF56300">
    <property type="entry name" value="Metallo-dependent phosphatases"/>
    <property type="match status" value="1"/>
</dbReference>
<comment type="caution">
    <text evidence="3">The sequence shown here is derived from an EMBL/GenBank/DDBJ whole genome shotgun (WGS) entry which is preliminary data.</text>
</comment>
<accession>A0AAD8MBK3</accession>
<reference evidence="3" key="1">
    <citation type="submission" date="2023-02" db="EMBL/GenBank/DDBJ databases">
        <title>Genome of toxic invasive species Heracleum sosnowskyi carries increased number of genes despite the absence of recent whole-genome duplications.</title>
        <authorList>
            <person name="Schelkunov M."/>
            <person name="Shtratnikova V."/>
            <person name="Makarenko M."/>
            <person name="Klepikova A."/>
            <person name="Omelchenko D."/>
            <person name="Novikova G."/>
            <person name="Obukhova E."/>
            <person name="Bogdanov V."/>
            <person name="Penin A."/>
            <person name="Logacheva M."/>
        </authorList>
    </citation>
    <scope>NUCLEOTIDE SEQUENCE</scope>
    <source>
        <strain evidence="3">Hsosn_3</strain>
        <tissue evidence="3">Leaf</tissue>
    </source>
</reference>
<evidence type="ECO:0000313" key="3">
    <source>
        <dbReference type="EMBL" id="KAK1366123.1"/>
    </source>
</evidence>
<dbReference type="InterPro" id="IPR029052">
    <property type="entry name" value="Metallo-depent_PP-like"/>
</dbReference>